<dbReference type="AlphaFoldDB" id="A0A6C7E6Y5"/>
<dbReference type="InterPro" id="IPR012349">
    <property type="entry name" value="Split_barrel_FMN-bd"/>
</dbReference>
<evidence type="ECO:0008006" key="3">
    <source>
        <dbReference type="Google" id="ProtNLM"/>
    </source>
</evidence>
<reference evidence="1 2" key="1">
    <citation type="journal article" date="2013" name="Int. J. Syst. Evol. Microbiol.">
        <title>Ilumatobacter nonamiense sp. nov. and Ilumatobacter coccineum sp. nov., isolated from seashore sand.</title>
        <authorList>
            <person name="Matsumoto A."/>
            <person name="Kasai H."/>
            <person name="Matsuo Y."/>
            <person name="Shizuri Y."/>
            <person name="Ichikawa N."/>
            <person name="Fujita N."/>
            <person name="Omura S."/>
            <person name="Takahashi Y."/>
        </authorList>
    </citation>
    <scope>NUCLEOTIDE SEQUENCE [LARGE SCALE GENOMIC DNA]</scope>
    <source>
        <strain evidence="2">NBRC 103263 / KCTC 29153 / YM16-304</strain>
    </source>
</reference>
<dbReference type="EMBL" id="AP012057">
    <property type="protein sequence ID" value="BAN00378.1"/>
    <property type="molecule type" value="Genomic_DNA"/>
</dbReference>
<dbReference type="KEGG" id="aym:YM304_00640"/>
<gene>
    <name evidence="1" type="ORF">YM304_00640</name>
</gene>
<proteinExistence type="predicted"/>
<accession>A0A6C7E6Y5</accession>
<evidence type="ECO:0000313" key="2">
    <source>
        <dbReference type="Proteomes" id="UP000011863"/>
    </source>
</evidence>
<organism evidence="1 2">
    <name type="scientific">Ilumatobacter coccineus (strain NBRC 103263 / KCTC 29153 / YM16-304)</name>
    <dbReference type="NCBI Taxonomy" id="1313172"/>
    <lineage>
        <taxon>Bacteria</taxon>
        <taxon>Bacillati</taxon>
        <taxon>Actinomycetota</taxon>
        <taxon>Acidimicrobiia</taxon>
        <taxon>Acidimicrobiales</taxon>
        <taxon>Ilumatobacteraceae</taxon>
        <taxon>Ilumatobacter</taxon>
    </lineage>
</organism>
<evidence type="ECO:0000313" key="1">
    <source>
        <dbReference type="EMBL" id="BAN00378.1"/>
    </source>
</evidence>
<protein>
    <recommendedName>
        <fullName evidence="3">Pyridoxamine 5'-phosphate oxidase putative domain-containing protein</fullName>
    </recommendedName>
</protein>
<sequence length="170" mass="19169">MAEEVDYEDLTTMRLSEAEVEQMLENGGECIFNWTTKEGYPVGVVVAFVYQDGKIWTTCAERRKRVPALKARPQSGVVINAGGKTASFKGDSIIHTNDDDDFDELKSWFYRRLSRLDKMPDDPYVQSFAKFLDSPHRVIIETEARLVVGFDTAKFHSFTVEAMAAAEAEG</sequence>
<dbReference type="Gene3D" id="2.30.110.10">
    <property type="entry name" value="Electron Transport, Fmn-binding Protein, Chain A"/>
    <property type="match status" value="1"/>
</dbReference>
<dbReference type="RefSeq" id="WP_015439626.1">
    <property type="nucleotide sequence ID" value="NC_020520.1"/>
</dbReference>
<keyword evidence="2" id="KW-1185">Reference proteome</keyword>
<dbReference type="Proteomes" id="UP000011863">
    <property type="component" value="Chromosome"/>
</dbReference>
<name>A0A6C7E6Y5_ILUCY</name>
<dbReference type="OrthoDB" id="5180813at2"/>
<dbReference type="SUPFAM" id="SSF50475">
    <property type="entry name" value="FMN-binding split barrel"/>
    <property type="match status" value="1"/>
</dbReference>